<reference evidence="6 7" key="1">
    <citation type="journal article" date="2011" name="Stand. Genomic Sci.">
        <title>Complete genome sequence of Rhodospirillum rubrum type strain (S1).</title>
        <authorList>
            <person name="Munk A.C."/>
            <person name="Copeland A."/>
            <person name="Lucas S."/>
            <person name="Lapidus A."/>
            <person name="Del Rio T.G."/>
            <person name="Barry K."/>
            <person name="Detter J.C."/>
            <person name="Hammon N."/>
            <person name="Israni S."/>
            <person name="Pitluck S."/>
            <person name="Brettin T."/>
            <person name="Bruce D."/>
            <person name="Han C."/>
            <person name="Tapia R."/>
            <person name="Gilna P."/>
            <person name="Schmutz J."/>
            <person name="Larimer F."/>
            <person name="Land M."/>
            <person name="Kyrpides N.C."/>
            <person name="Mavromatis K."/>
            <person name="Richardson P."/>
            <person name="Rohde M."/>
            <person name="Goker M."/>
            <person name="Klenk H.P."/>
            <person name="Zhang Y."/>
            <person name="Roberts G.P."/>
            <person name="Reslewic S."/>
            <person name="Schwartz D.C."/>
        </authorList>
    </citation>
    <scope>NUCLEOTIDE SEQUENCE [LARGE SCALE GENOMIC DNA]</scope>
    <source>
        <strain evidence="7">ATCC 11170 / ATH 1.1.1 / DSM 467 / LMG 4362 / NCIMB 8255 / S1</strain>
    </source>
</reference>
<dbReference type="HOGENOM" id="CLU_082099_0_1_5"/>
<dbReference type="GO" id="GO:0016020">
    <property type="term" value="C:membrane"/>
    <property type="evidence" value="ECO:0007669"/>
    <property type="project" value="UniProtKB-SubCell"/>
</dbReference>
<keyword evidence="3 5" id="KW-1133">Transmembrane helix</keyword>
<keyword evidence="4 5" id="KW-0472">Membrane</keyword>
<feature type="transmembrane region" description="Helical" evidence="5">
    <location>
        <begin position="12"/>
        <end position="33"/>
    </location>
</feature>
<proteinExistence type="predicted"/>
<feature type="transmembrane region" description="Helical" evidence="5">
    <location>
        <begin position="217"/>
        <end position="240"/>
    </location>
</feature>
<dbReference type="EMBL" id="CP000230">
    <property type="protein sequence ID" value="ABC23227.1"/>
    <property type="molecule type" value="Genomic_DNA"/>
</dbReference>
<dbReference type="InterPro" id="IPR007300">
    <property type="entry name" value="CidB/LrgB"/>
</dbReference>
<dbReference type="PANTHER" id="PTHR30249">
    <property type="entry name" value="PUTATIVE SEROTONIN TRANSPORTER"/>
    <property type="match status" value="1"/>
</dbReference>
<feature type="transmembrane region" description="Helical" evidence="5">
    <location>
        <begin position="102"/>
        <end position="127"/>
    </location>
</feature>
<feature type="transmembrane region" description="Helical" evidence="5">
    <location>
        <begin position="45"/>
        <end position="64"/>
    </location>
</feature>
<dbReference type="PANTHER" id="PTHR30249:SF0">
    <property type="entry name" value="PLASTIDAL GLYCOLATE_GLYCERATE TRANSLOCATOR 1, CHLOROPLASTIC"/>
    <property type="match status" value="1"/>
</dbReference>
<protein>
    <submittedName>
        <fullName evidence="6">LrgB-like protein</fullName>
    </submittedName>
</protein>
<dbReference type="RefSeq" id="WP_011390180.1">
    <property type="nucleotide sequence ID" value="NC_007643.1"/>
</dbReference>
<dbReference type="AlphaFoldDB" id="Q2RRL8"/>
<dbReference type="eggNOG" id="COG1346">
    <property type="taxonomic scope" value="Bacteria"/>
</dbReference>
<accession>Q2RRL8</accession>
<dbReference type="EnsemblBacteria" id="ABC23227">
    <property type="protein sequence ID" value="ABC23227"/>
    <property type="gene ID" value="Rru_A2427"/>
</dbReference>
<dbReference type="Pfam" id="PF04172">
    <property type="entry name" value="LrgB"/>
    <property type="match status" value="1"/>
</dbReference>
<dbReference type="Proteomes" id="UP000001929">
    <property type="component" value="Chromosome"/>
</dbReference>
<evidence type="ECO:0000313" key="7">
    <source>
        <dbReference type="Proteomes" id="UP000001929"/>
    </source>
</evidence>
<evidence type="ECO:0000256" key="5">
    <source>
        <dbReference type="SAM" id="Phobius"/>
    </source>
</evidence>
<keyword evidence="7" id="KW-1185">Reference proteome</keyword>
<evidence type="ECO:0000256" key="3">
    <source>
        <dbReference type="ARBA" id="ARBA00022989"/>
    </source>
</evidence>
<dbReference type="STRING" id="269796.Rru_A2427"/>
<evidence type="ECO:0000313" key="6">
    <source>
        <dbReference type="EMBL" id="ABC23227.1"/>
    </source>
</evidence>
<evidence type="ECO:0000256" key="1">
    <source>
        <dbReference type="ARBA" id="ARBA00004141"/>
    </source>
</evidence>
<feature type="transmembrane region" description="Helical" evidence="5">
    <location>
        <begin position="163"/>
        <end position="186"/>
    </location>
</feature>
<comment type="subcellular location">
    <subcellularLocation>
        <location evidence="1">Membrane</location>
        <topology evidence="1">Multi-pass membrane protein</topology>
    </subcellularLocation>
</comment>
<feature type="transmembrane region" description="Helical" evidence="5">
    <location>
        <begin position="70"/>
        <end position="90"/>
    </location>
</feature>
<evidence type="ECO:0000256" key="2">
    <source>
        <dbReference type="ARBA" id="ARBA00022692"/>
    </source>
</evidence>
<dbReference type="PATRIC" id="fig|269796.9.peg.2530"/>
<organism evidence="6 7">
    <name type="scientific">Rhodospirillum rubrum (strain ATCC 11170 / ATH 1.1.1 / DSM 467 / LMG 4362 / NCIMB 8255 / S1)</name>
    <dbReference type="NCBI Taxonomy" id="269796"/>
    <lineage>
        <taxon>Bacteria</taxon>
        <taxon>Pseudomonadati</taxon>
        <taxon>Pseudomonadota</taxon>
        <taxon>Alphaproteobacteria</taxon>
        <taxon>Rhodospirillales</taxon>
        <taxon>Rhodospirillaceae</taxon>
        <taxon>Rhodospirillum</taxon>
    </lineage>
</organism>
<dbReference type="PhylomeDB" id="Q2RRL8"/>
<evidence type="ECO:0000256" key="4">
    <source>
        <dbReference type="ARBA" id="ARBA00023136"/>
    </source>
</evidence>
<sequence>MNGLPGEIHDLWVYLHATPLFWLTVTLLAYLIGLGLHSVARLNPLVNPVAIAVLLLVGLLKITGTDYHDYFSGAQFVHFLLGPATVALAVPLFENIGKVRQALIPMGIALVVGSTVAAGSAMGLAALTGATPEVLLSMAPKSATTPIAMGISESIGGLPELTAVMVILTGVLGAVIVTPLMTLLGIKDMRARGFAAGVAAHGLGTARAFQVDPLAGTFAGIGMGMNGLMTTLVVAVLVGFF</sequence>
<gene>
    <name evidence="6" type="ordered locus">Rru_A2427</name>
</gene>
<dbReference type="KEGG" id="rru:Rru_A2427"/>
<name>Q2RRL8_RHORT</name>
<keyword evidence="2 5" id="KW-0812">Transmembrane</keyword>